<dbReference type="AlphaFoldDB" id="A0A6B3R3C6"/>
<evidence type="ECO:0008006" key="3">
    <source>
        <dbReference type="Google" id="ProtNLM"/>
    </source>
</evidence>
<reference evidence="1 2" key="1">
    <citation type="submission" date="2020-02" db="EMBL/GenBank/DDBJ databases">
        <title>Flavobacteriaceae Psychroflexus bacterium YR1-1, complete genome.</title>
        <authorList>
            <person name="Li Y."/>
            <person name="Wu S."/>
        </authorList>
    </citation>
    <scope>NUCLEOTIDE SEQUENCE [LARGE SCALE GENOMIC DNA]</scope>
    <source>
        <strain evidence="1 2">YR1-1</strain>
    </source>
</reference>
<name>A0A6B3R3C6_9FLAO</name>
<sequence length="102" mass="11756">MNETFDITEDLANFTSAGTSHLTLNTSRGLEEVEIENITQLDSDYKTSDLGQLYADFPDNFIKIQKITFRNQTFFNCYFTTEERVSILKFDSEGELLGEKHL</sequence>
<dbReference type="RefSeq" id="WP_164004038.1">
    <property type="nucleotide sequence ID" value="NZ_JAAIKD010000002.1"/>
</dbReference>
<protein>
    <recommendedName>
        <fullName evidence="3">Beta-lactamase-inhibitor-like, PepSY-like</fullName>
    </recommendedName>
</protein>
<organism evidence="1 2">
    <name type="scientific">Psychroflexus aurantiacus</name>
    <dbReference type="NCBI Taxonomy" id="2709310"/>
    <lineage>
        <taxon>Bacteria</taxon>
        <taxon>Pseudomonadati</taxon>
        <taxon>Bacteroidota</taxon>
        <taxon>Flavobacteriia</taxon>
        <taxon>Flavobacteriales</taxon>
        <taxon>Flavobacteriaceae</taxon>
        <taxon>Psychroflexus</taxon>
    </lineage>
</organism>
<dbReference type="EMBL" id="JAAIKD010000002">
    <property type="protein sequence ID" value="NEV93315.1"/>
    <property type="molecule type" value="Genomic_DNA"/>
</dbReference>
<evidence type="ECO:0000313" key="2">
    <source>
        <dbReference type="Proteomes" id="UP000478505"/>
    </source>
</evidence>
<comment type="caution">
    <text evidence="1">The sequence shown here is derived from an EMBL/GenBank/DDBJ whole genome shotgun (WGS) entry which is preliminary data.</text>
</comment>
<accession>A0A6B3R3C6</accession>
<proteinExistence type="predicted"/>
<dbReference type="Proteomes" id="UP000478505">
    <property type="component" value="Unassembled WGS sequence"/>
</dbReference>
<evidence type="ECO:0000313" key="1">
    <source>
        <dbReference type="EMBL" id="NEV93315.1"/>
    </source>
</evidence>
<gene>
    <name evidence="1" type="ORF">G3567_04010</name>
</gene>
<keyword evidence="2" id="KW-1185">Reference proteome</keyword>